<name>A0ACB9MBE6_9MYRT</name>
<accession>A0ACB9MBE6</accession>
<dbReference type="Proteomes" id="UP001057402">
    <property type="component" value="Chromosome 10"/>
</dbReference>
<proteinExistence type="predicted"/>
<evidence type="ECO:0000313" key="1">
    <source>
        <dbReference type="EMBL" id="KAI4320000.1"/>
    </source>
</evidence>
<sequence length="235" mass="25024">MGFAASNLGIISFERTYGESSSPSGSSSKPSFLVPVKIVGRLLPHLRHIGGAANYVVISDSLGVSPSVLATANIIFAVYFTSLFAFWGQEWLPSLQHRRMTSTTIAISLAICKAGAFLMKYLGIPGGSLTAITAAVILLATLFPPIWSACTFWFSSRVIGSSGNLSSMTTMAPSIFLLGLAQAVIHQAVILELAPLQQTKRWSSMVIPSILAGIFGIAIATFLVNAFGFTILRFM</sequence>
<comment type="caution">
    <text evidence="1">The sequence shown here is derived from an EMBL/GenBank/DDBJ whole genome shotgun (WGS) entry which is preliminary data.</text>
</comment>
<dbReference type="EMBL" id="CM042889">
    <property type="protein sequence ID" value="KAI4320000.1"/>
    <property type="molecule type" value="Genomic_DNA"/>
</dbReference>
<keyword evidence="2" id="KW-1185">Reference proteome</keyword>
<organism evidence="1 2">
    <name type="scientific">Melastoma candidum</name>
    <dbReference type="NCBI Taxonomy" id="119954"/>
    <lineage>
        <taxon>Eukaryota</taxon>
        <taxon>Viridiplantae</taxon>
        <taxon>Streptophyta</taxon>
        <taxon>Embryophyta</taxon>
        <taxon>Tracheophyta</taxon>
        <taxon>Spermatophyta</taxon>
        <taxon>Magnoliopsida</taxon>
        <taxon>eudicotyledons</taxon>
        <taxon>Gunneridae</taxon>
        <taxon>Pentapetalae</taxon>
        <taxon>rosids</taxon>
        <taxon>malvids</taxon>
        <taxon>Myrtales</taxon>
        <taxon>Melastomataceae</taxon>
        <taxon>Melastomatoideae</taxon>
        <taxon>Melastomateae</taxon>
        <taxon>Melastoma</taxon>
    </lineage>
</organism>
<protein>
    <submittedName>
        <fullName evidence="1">Uncharacterized protein</fullName>
    </submittedName>
</protein>
<evidence type="ECO:0000313" key="2">
    <source>
        <dbReference type="Proteomes" id="UP001057402"/>
    </source>
</evidence>
<reference evidence="2" key="1">
    <citation type="journal article" date="2023" name="Front. Plant Sci.">
        <title>Chromosomal-level genome assembly of Melastoma candidum provides insights into trichome evolution.</title>
        <authorList>
            <person name="Zhong Y."/>
            <person name="Wu W."/>
            <person name="Sun C."/>
            <person name="Zou P."/>
            <person name="Liu Y."/>
            <person name="Dai S."/>
            <person name="Zhou R."/>
        </authorList>
    </citation>
    <scope>NUCLEOTIDE SEQUENCE [LARGE SCALE GENOMIC DNA]</scope>
</reference>
<gene>
    <name evidence="1" type="ORF">MLD38_033528</name>
</gene>